<keyword evidence="3" id="KW-1185">Reference proteome</keyword>
<evidence type="ECO:0000313" key="2">
    <source>
        <dbReference type="EMBL" id="AUB79693.1"/>
    </source>
</evidence>
<evidence type="ECO:0000313" key="3">
    <source>
        <dbReference type="Proteomes" id="UP000232638"/>
    </source>
</evidence>
<dbReference type="OrthoDB" id="869379at2"/>
<dbReference type="InterPro" id="IPR029058">
    <property type="entry name" value="AB_hydrolase_fold"/>
</dbReference>
<accession>A0A2K8U287</accession>
<reference evidence="2 3" key="1">
    <citation type="submission" date="2017-03" db="EMBL/GenBank/DDBJ databases">
        <title>Complete genome sequence of Candidatus 'Thiodictyon syntrophicum' sp. nov. strain Cad16T, a photolithoautotroph purple sulfur bacterium isolated from an alpine meromictic lake.</title>
        <authorList>
            <person name="Luedin S.M."/>
            <person name="Pothier J.F."/>
            <person name="Danza F."/>
            <person name="Storelli N."/>
            <person name="Wittwer M."/>
            <person name="Tonolla M."/>
        </authorList>
    </citation>
    <scope>NUCLEOTIDE SEQUENCE [LARGE SCALE GENOMIC DNA]</scope>
    <source>
        <strain evidence="2 3">Cad16T</strain>
    </source>
</reference>
<evidence type="ECO:0000259" key="1">
    <source>
        <dbReference type="Pfam" id="PF24096"/>
    </source>
</evidence>
<dbReference type="KEGG" id="tsy:THSYN_01120"/>
<organism evidence="2 3">
    <name type="scientific">Candidatus Thiodictyon syntrophicum</name>
    <dbReference type="NCBI Taxonomy" id="1166950"/>
    <lineage>
        <taxon>Bacteria</taxon>
        <taxon>Pseudomonadati</taxon>
        <taxon>Pseudomonadota</taxon>
        <taxon>Gammaproteobacteria</taxon>
        <taxon>Chromatiales</taxon>
        <taxon>Chromatiaceae</taxon>
        <taxon>Thiodictyon</taxon>
    </lineage>
</organism>
<protein>
    <recommendedName>
        <fullName evidence="1">DUF7379 domain-containing protein</fullName>
    </recommendedName>
</protein>
<gene>
    <name evidence="2" type="ORF">THSYN_01120</name>
</gene>
<dbReference type="Pfam" id="PF24096">
    <property type="entry name" value="DUF7379"/>
    <property type="match status" value="1"/>
</dbReference>
<dbReference type="Proteomes" id="UP000232638">
    <property type="component" value="Chromosome"/>
</dbReference>
<dbReference type="RefSeq" id="WP_100917511.1">
    <property type="nucleotide sequence ID" value="NZ_CP020370.1"/>
</dbReference>
<name>A0A2K8U287_9GAMM</name>
<dbReference type="AlphaFoldDB" id="A0A2K8U287"/>
<dbReference type="InterPro" id="IPR055803">
    <property type="entry name" value="DUF7379"/>
</dbReference>
<dbReference type="SUPFAM" id="SSF53474">
    <property type="entry name" value="alpha/beta-Hydrolases"/>
    <property type="match status" value="1"/>
</dbReference>
<dbReference type="Gene3D" id="3.40.50.1820">
    <property type="entry name" value="alpha/beta hydrolase"/>
    <property type="match status" value="1"/>
</dbReference>
<sequence length="507" mass="53216">MAQLNGSIQVVDLGGGYGIRAPGVHGTAELKYPRGMAERSRSRLSEDGTTALDTALAATGLTEVRQVDLRVQRPPAVAAAATLRSSDGCQDVLELAVPDLGPDIGQLVLAADEFGVLTWHLPLDAQGLTEPSTTRGSGGVKRFRIPATVLGAAPAAPSANRGLLGTLGHKLLKVLVYPITDPIVGALGEFFTERWETRNRPYGLRDFAPTNFRAASAAPLGVADWARLAQGRALLFIHGTFSTAHAAFAGLPDPVFAELYRRYGGRVFAFNHFTLSHDPRRNVAWLLDQLPDRPLAVDIVCHSRGGLVARTLADPAAMGLGTPNLSVGKIVFVGVPNAGTPLADPDHLVTMLDRLTTALNLFPTGPVEETLEAIITAVKVIGHGTLQGLEGLASMQPGGDFLARLNGGAPSGTGYHAIGADFAPVGDGWKALISGTVADAVLDRVFEQVPNDLVVPEPGVFAVSGCPAFPIPDARRLPVPASAGVIHTTLFGYPPTGERLLDWLTAT</sequence>
<feature type="domain" description="DUF7379" evidence="1">
    <location>
        <begin position="234"/>
        <end position="406"/>
    </location>
</feature>
<dbReference type="EMBL" id="CP020370">
    <property type="protein sequence ID" value="AUB79693.1"/>
    <property type="molecule type" value="Genomic_DNA"/>
</dbReference>
<proteinExistence type="predicted"/>